<name>A0A1G8EH28_9PROT</name>
<evidence type="ECO:0000259" key="2">
    <source>
        <dbReference type="Pfam" id="PF13400"/>
    </source>
</evidence>
<dbReference type="InterPro" id="IPR036465">
    <property type="entry name" value="vWFA_dom_sf"/>
</dbReference>
<dbReference type="InterPro" id="IPR028087">
    <property type="entry name" value="Tad_N"/>
</dbReference>
<feature type="transmembrane region" description="Helical" evidence="1">
    <location>
        <begin position="35"/>
        <end position="57"/>
    </location>
</feature>
<keyword evidence="1" id="KW-0812">Transmembrane</keyword>
<evidence type="ECO:0000256" key="1">
    <source>
        <dbReference type="SAM" id="Phobius"/>
    </source>
</evidence>
<feature type="domain" description="Putative Flp pilus-assembly TadG-like N-terminal" evidence="2">
    <location>
        <begin position="34"/>
        <end position="79"/>
    </location>
</feature>
<dbReference type="Proteomes" id="UP000217076">
    <property type="component" value="Unassembled WGS sequence"/>
</dbReference>
<dbReference type="SUPFAM" id="SSF53300">
    <property type="entry name" value="vWA-like"/>
    <property type="match status" value="1"/>
</dbReference>
<dbReference type="Gene3D" id="3.40.50.410">
    <property type="entry name" value="von Willebrand factor, type A domain"/>
    <property type="match status" value="2"/>
</dbReference>
<evidence type="ECO:0000313" key="3">
    <source>
        <dbReference type="EMBL" id="SDH69215.1"/>
    </source>
</evidence>
<keyword evidence="4" id="KW-1185">Reference proteome</keyword>
<dbReference type="RefSeq" id="WP_092620989.1">
    <property type="nucleotide sequence ID" value="NZ_FNCV01000010.1"/>
</dbReference>
<proteinExistence type="predicted"/>
<gene>
    <name evidence="3" type="ORF">SAMN05421742_11039</name>
</gene>
<reference evidence="4" key="1">
    <citation type="submission" date="2016-10" db="EMBL/GenBank/DDBJ databases">
        <authorList>
            <person name="Varghese N."/>
            <person name="Submissions S."/>
        </authorList>
    </citation>
    <scope>NUCLEOTIDE SEQUENCE [LARGE SCALE GENOMIC DNA]</scope>
    <source>
        <strain evidence="4">930I</strain>
    </source>
</reference>
<accession>A0A1G8EH28</accession>
<dbReference type="OrthoDB" id="7522752at2"/>
<protein>
    <submittedName>
        <fullName evidence="3">Flp pilus assembly protein TadG</fullName>
    </submittedName>
</protein>
<keyword evidence="1" id="KW-0472">Membrane</keyword>
<dbReference type="AlphaFoldDB" id="A0A1G8EH28"/>
<dbReference type="Pfam" id="PF13400">
    <property type="entry name" value="Tad"/>
    <property type="match status" value="1"/>
</dbReference>
<sequence>MWTPSSPFARALARRPGVPRLARRLGQLPGDRRGVTAVLFAVALIPLVLAVGVAVDISRAYMVKARLGHALDAAGLAVGSMADRTDETANKAMLDRFFYANYPSDVVGTVTELNMSEVDNVITLTATVEMKTSFMTLAGIDTIEVAGFSEVTRETKGLELVMVLDNTGSMAGTKLSSMKTAATNLVNILFGSDETSDNLYIGLVPFAGTVNIGSDNTALTSGPPYIEQSLKDAGLNDGTTYMGPNDDRFTYDGWGPISGWGPTSTHWWTGDTTYNWWGCVDARPYPNDVEDTDTTSGGFWRPYYWADTPYNSSNPDWDAGNANNWRWSNGSTYDIDNTGPSTLGPNKGCPRELTPLTNTKQTLIDEIDAMWADGYTHINIGAVWGWRVISPGEPFTGSKAYGEEDWNKAVIILTDGDNTTHDQVDTAYGYRWEGKLAGYTSGWQTEGELDDRLSEVCTGMKNLGIIVYTITFQVSSSSTRTLMENCATDSGKYYNSPTESELNAVFEKIANELSNLRLSK</sequence>
<dbReference type="STRING" id="83401.SAMN05421742_11039"/>
<keyword evidence="1" id="KW-1133">Transmembrane helix</keyword>
<organism evidence="3 4">
    <name type="scientific">Roseospirillum parvum</name>
    <dbReference type="NCBI Taxonomy" id="83401"/>
    <lineage>
        <taxon>Bacteria</taxon>
        <taxon>Pseudomonadati</taxon>
        <taxon>Pseudomonadota</taxon>
        <taxon>Alphaproteobacteria</taxon>
        <taxon>Rhodospirillales</taxon>
        <taxon>Rhodospirillaceae</taxon>
        <taxon>Roseospirillum</taxon>
    </lineage>
</organism>
<dbReference type="EMBL" id="FNCV01000010">
    <property type="protein sequence ID" value="SDH69215.1"/>
    <property type="molecule type" value="Genomic_DNA"/>
</dbReference>
<evidence type="ECO:0000313" key="4">
    <source>
        <dbReference type="Proteomes" id="UP000217076"/>
    </source>
</evidence>